<dbReference type="EMBL" id="QXGF01002122">
    <property type="protein sequence ID" value="KAE8926086.1"/>
    <property type="molecule type" value="Genomic_DNA"/>
</dbReference>
<evidence type="ECO:0000259" key="6">
    <source>
        <dbReference type="PROSITE" id="PS51519"/>
    </source>
</evidence>
<dbReference type="OrthoDB" id="6270329at2759"/>
<dbReference type="Proteomes" id="UP000440367">
    <property type="component" value="Unassembled WGS sequence"/>
</dbReference>
<dbReference type="Proteomes" id="UP000460718">
    <property type="component" value="Unassembled WGS sequence"/>
</dbReference>
<dbReference type="Proteomes" id="UP000486351">
    <property type="component" value="Unassembled WGS sequence"/>
</dbReference>
<dbReference type="EMBL" id="QXGA01002112">
    <property type="protein sequence ID" value="KAE9103671.1"/>
    <property type="molecule type" value="Genomic_DNA"/>
</dbReference>
<feature type="domain" description="RWP-RK" evidence="6">
    <location>
        <begin position="20"/>
        <end position="102"/>
    </location>
</feature>
<dbReference type="Proteomes" id="UP000441208">
    <property type="component" value="Unassembled WGS sequence"/>
</dbReference>
<evidence type="ECO:0000313" key="22">
    <source>
        <dbReference type="Proteomes" id="UP000441208"/>
    </source>
</evidence>
<evidence type="ECO:0000256" key="1">
    <source>
        <dbReference type="ARBA" id="ARBA00023015"/>
    </source>
</evidence>
<evidence type="ECO:0000313" key="7">
    <source>
        <dbReference type="EMBL" id="KAE8926086.1"/>
    </source>
</evidence>
<dbReference type="EMBL" id="QXFY01002144">
    <property type="protein sequence ID" value="KAE9302282.1"/>
    <property type="molecule type" value="Genomic_DNA"/>
</dbReference>
<organism evidence="14 20">
    <name type="scientific">Phytophthora fragariae</name>
    <dbReference type="NCBI Taxonomy" id="53985"/>
    <lineage>
        <taxon>Eukaryota</taxon>
        <taxon>Sar</taxon>
        <taxon>Stramenopiles</taxon>
        <taxon>Oomycota</taxon>
        <taxon>Peronosporomycetes</taxon>
        <taxon>Peronosporales</taxon>
        <taxon>Peronosporaceae</taxon>
        <taxon>Phytophthora</taxon>
    </lineage>
</organism>
<gene>
    <name evidence="15" type="ORF">PF001_g22309</name>
    <name evidence="14" type="ORF">PF002_g23990</name>
    <name evidence="13" type="ORF">PF004_g21972</name>
    <name evidence="12" type="ORF">PF005_g22916</name>
    <name evidence="11" type="ORF">PF006_g22110</name>
    <name evidence="10" type="ORF">PF007_g23024</name>
    <name evidence="16" type="ORF">PF008_g22531</name>
    <name evidence="7" type="ORF">PF009_g23722</name>
    <name evidence="9" type="ORF">PF010_g22500</name>
    <name evidence="8" type="ORF">PF011_g21624</name>
</gene>
<evidence type="ECO:0000313" key="18">
    <source>
        <dbReference type="Proteomes" id="UP000433483"/>
    </source>
</evidence>
<feature type="compositionally biased region" description="Polar residues" evidence="5">
    <location>
        <begin position="1"/>
        <end position="13"/>
    </location>
</feature>
<dbReference type="GO" id="GO:0003677">
    <property type="term" value="F:DNA binding"/>
    <property type="evidence" value="ECO:0007669"/>
    <property type="project" value="UniProtKB-KW"/>
</dbReference>
<evidence type="ECO:0000256" key="3">
    <source>
        <dbReference type="ARBA" id="ARBA00023163"/>
    </source>
</evidence>
<dbReference type="Proteomes" id="UP000476176">
    <property type="component" value="Unassembled WGS sequence"/>
</dbReference>
<dbReference type="PROSITE" id="PS51519">
    <property type="entry name" value="RWP_RK"/>
    <property type="match status" value="1"/>
</dbReference>
<keyword evidence="2" id="KW-0238">DNA-binding</keyword>
<dbReference type="Proteomes" id="UP000488956">
    <property type="component" value="Unassembled WGS sequence"/>
</dbReference>
<evidence type="ECO:0000313" key="14">
    <source>
        <dbReference type="EMBL" id="KAE9193128.1"/>
    </source>
</evidence>
<proteinExistence type="predicted"/>
<dbReference type="AlphaFoldDB" id="A0A6A3WY25"/>
<evidence type="ECO:0000313" key="11">
    <source>
        <dbReference type="EMBL" id="KAE9103671.1"/>
    </source>
</evidence>
<evidence type="ECO:0000313" key="17">
    <source>
        <dbReference type="Proteomes" id="UP000429523"/>
    </source>
</evidence>
<keyword evidence="1" id="KW-0805">Transcription regulation</keyword>
<evidence type="ECO:0000313" key="13">
    <source>
        <dbReference type="EMBL" id="KAE9190215.1"/>
    </source>
</evidence>
<evidence type="ECO:0000313" key="8">
    <source>
        <dbReference type="EMBL" id="KAE8982415.1"/>
    </source>
</evidence>
<evidence type="ECO:0000313" key="23">
    <source>
        <dbReference type="Proteomes" id="UP000460718"/>
    </source>
</evidence>
<keyword evidence="3" id="KW-0804">Transcription</keyword>
<dbReference type="InterPro" id="IPR003035">
    <property type="entry name" value="RWP-RK_dom"/>
</dbReference>
<evidence type="ECO:0000256" key="2">
    <source>
        <dbReference type="ARBA" id="ARBA00023125"/>
    </source>
</evidence>
<comment type="caution">
    <text evidence="14">The sequence shown here is derived from an EMBL/GenBank/DDBJ whole genome shotgun (WGS) entry which is preliminary data.</text>
</comment>
<dbReference type="Proteomes" id="UP000429523">
    <property type="component" value="Unassembled WGS sequence"/>
</dbReference>
<dbReference type="Proteomes" id="UP000440732">
    <property type="component" value="Unassembled WGS sequence"/>
</dbReference>
<evidence type="ECO:0000313" key="25">
    <source>
        <dbReference type="Proteomes" id="UP000486351"/>
    </source>
</evidence>
<evidence type="ECO:0000256" key="4">
    <source>
        <dbReference type="ARBA" id="ARBA00023242"/>
    </source>
</evidence>
<keyword evidence="18" id="KW-1185">Reference proteome</keyword>
<dbReference type="EMBL" id="QXGC01002142">
    <property type="protein sequence ID" value="KAE9190215.1"/>
    <property type="molecule type" value="Genomic_DNA"/>
</dbReference>
<dbReference type="EMBL" id="QXFZ01002122">
    <property type="protein sequence ID" value="KAE9080520.1"/>
    <property type="molecule type" value="Genomic_DNA"/>
</dbReference>
<evidence type="ECO:0000313" key="24">
    <source>
        <dbReference type="Proteomes" id="UP000476176"/>
    </source>
</evidence>
<evidence type="ECO:0000313" key="15">
    <source>
        <dbReference type="EMBL" id="KAE9284595.1"/>
    </source>
</evidence>
<dbReference type="Pfam" id="PF02042">
    <property type="entry name" value="RWP-RK"/>
    <property type="match status" value="1"/>
</dbReference>
<protein>
    <recommendedName>
        <fullName evidence="6">RWP-RK domain-containing protein</fullName>
    </recommendedName>
</protein>
<dbReference type="Proteomes" id="UP000437068">
    <property type="component" value="Unassembled WGS sequence"/>
</dbReference>
<dbReference type="EMBL" id="QXGE01002135">
    <property type="protein sequence ID" value="KAE9284595.1"/>
    <property type="molecule type" value="Genomic_DNA"/>
</dbReference>
<dbReference type="EMBL" id="QXGB01002118">
    <property type="protein sequence ID" value="KAE9181373.1"/>
    <property type="molecule type" value="Genomic_DNA"/>
</dbReference>
<reference evidence="17 18" key="1">
    <citation type="submission" date="2018-08" db="EMBL/GenBank/DDBJ databases">
        <title>Genomic investigation of the strawberry pathogen Phytophthora fragariae indicates pathogenicity is determined by transcriptional variation in three key races.</title>
        <authorList>
            <person name="Adams T.M."/>
            <person name="Armitage A.D."/>
            <person name="Sobczyk M.K."/>
            <person name="Bates H.J."/>
            <person name="Dunwell J.M."/>
            <person name="Nellist C.F."/>
            <person name="Harrison R.J."/>
        </authorList>
    </citation>
    <scope>NUCLEOTIDE SEQUENCE [LARGE SCALE GENOMIC DNA]</scope>
    <source>
        <strain evidence="15 19">A4</strain>
        <strain evidence="14 20">BC-1</strain>
        <strain evidence="13 24">BC-23</strain>
        <strain evidence="12 18">NOV-27</strain>
        <strain evidence="11 21">NOV-5</strain>
        <strain evidence="10 22">NOV-71</strain>
        <strain evidence="16 25">NOV-77</strain>
        <strain evidence="7 17">NOV-9</strain>
        <strain evidence="9 26">ONT-3</strain>
        <strain evidence="8 23">SCRP245</strain>
    </source>
</reference>
<feature type="region of interest" description="Disordered" evidence="5">
    <location>
        <begin position="1"/>
        <end position="31"/>
    </location>
</feature>
<evidence type="ECO:0000313" key="12">
    <source>
        <dbReference type="EMBL" id="KAE9181373.1"/>
    </source>
</evidence>
<keyword evidence="4" id="KW-0539">Nucleus</keyword>
<evidence type="ECO:0000313" key="26">
    <source>
        <dbReference type="Proteomes" id="UP000488956"/>
    </source>
</evidence>
<evidence type="ECO:0000313" key="20">
    <source>
        <dbReference type="Proteomes" id="UP000440367"/>
    </source>
</evidence>
<evidence type="ECO:0000313" key="16">
    <source>
        <dbReference type="EMBL" id="KAE9302282.1"/>
    </source>
</evidence>
<dbReference type="EMBL" id="QXGD01002135">
    <property type="protein sequence ID" value="KAE9193128.1"/>
    <property type="molecule type" value="Genomic_DNA"/>
</dbReference>
<evidence type="ECO:0000313" key="10">
    <source>
        <dbReference type="EMBL" id="KAE9080520.1"/>
    </source>
</evidence>
<accession>A0A6A3WY25</accession>
<evidence type="ECO:0000256" key="5">
    <source>
        <dbReference type="SAM" id="MobiDB-lite"/>
    </source>
</evidence>
<sequence>MTAIKTMTKTNVKASPKRATPTADKKQRKSRRKYEFDYDTLSLYFHMPQKEAAKCLKVATITVKRNCKRLGFGWPYRANKIAAGNKLVLSSKGLAFKQLPIDCMMETDEVEDVTSECETDTESVEDDENEKRDLGVVLLSIHKALLLCKL</sequence>
<dbReference type="Proteomes" id="UP000433483">
    <property type="component" value="Unassembled WGS sequence"/>
</dbReference>
<name>A0A6A3WY25_9STRA</name>
<evidence type="ECO:0000313" key="21">
    <source>
        <dbReference type="Proteomes" id="UP000440732"/>
    </source>
</evidence>
<evidence type="ECO:0000313" key="9">
    <source>
        <dbReference type="EMBL" id="KAE9080129.1"/>
    </source>
</evidence>
<dbReference type="EMBL" id="QXFW01002069">
    <property type="protein sequence ID" value="KAE8982415.1"/>
    <property type="molecule type" value="Genomic_DNA"/>
</dbReference>
<evidence type="ECO:0000313" key="19">
    <source>
        <dbReference type="Proteomes" id="UP000437068"/>
    </source>
</evidence>
<dbReference type="EMBL" id="QXFX01002150">
    <property type="protein sequence ID" value="KAE9080129.1"/>
    <property type="molecule type" value="Genomic_DNA"/>
</dbReference>